<evidence type="ECO:0000313" key="2">
    <source>
        <dbReference type="EMBL" id="CAB4530284.1"/>
    </source>
</evidence>
<sequence>MAERLLQREAEQRGVAVEVSSAGVLARQNMPAASGSVVALAALGCDLSDHISRPMDELAEQADLVLTMEAAHIPAVAHGERALFLRTFTLREITSRAREVGPRGELTLEEWIQNLNQGRTAQGVLSSTNLDVSDPYGGSSIEFDACAKQLDDLCSRFARSMWGSAAPMP</sequence>
<organism evidence="2">
    <name type="scientific">freshwater metagenome</name>
    <dbReference type="NCBI Taxonomy" id="449393"/>
    <lineage>
        <taxon>unclassified sequences</taxon>
        <taxon>metagenomes</taxon>
        <taxon>ecological metagenomes</taxon>
    </lineage>
</organism>
<reference evidence="2" key="1">
    <citation type="submission" date="2020-05" db="EMBL/GenBank/DDBJ databases">
        <authorList>
            <person name="Chiriac C."/>
            <person name="Salcher M."/>
            <person name="Ghai R."/>
            <person name="Kavagutti S V."/>
        </authorList>
    </citation>
    <scope>NUCLEOTIDE SEQUENCE</scope>
</reference>
<evidence type="ECO:0000259" key="1">
    <source>
        <dbReference type="SMART" id="SM00226"/>
    </source>
</evidence>
<gene>
    <name evidence="2" type="ORF">UFOPK1358_00187</name>
</gene>
<protein>
    <submittedName>
        <fullName evidence="2">Unannotated protein</fullName>
    </submittedName>
</protein>
<dbReference type="InterPro" id="IPR036196">
    <property type="entry name" value="Ptyr_pPase_sf"/>
</dbReference>
<dbReference type="Gene3D" id="3.40.50.2300">
    <property type="match status" value="1"/>
</dbReference>
<name>A0A6J6AUV5_9ZZZZ</name>
<dbReference type="AlphaFoldDB" id="A0A6J6AUV5"/>
<proteinExistence type="predicted"/>
<dbReference type="SUPFAM" id="SSF52788">
    <property type="entry name" value="Phosphotyrosine protein phosphatases I"/>
    <property type="match status" value="1"/>
</dbReference>
<feature type="domain" description="Phosphotyrosine protein phosphatase I" evidence="1">
    <location>
        <begin position="1"/>
        <end position="160"/>
    </location>
</feature>
<accession>A0A6J6AUV5</accession>
<dbReference type="InterPro" id="IPR023485">
    <property type="entry name" value="Ptyr_pPase"/>
</dbReference>
<dbReference type="Pfam" id="PF01451">
    <property type="entry name" value="LMWPc"/>
    <property type="match status" value="1"/>
</dbReference>
<dbReference type="EMBL" id="CAEZSF010000009">
    <property type="protein sequence ID" value="CAB4530284.1"/>
    <property type="molecule type" value="Genomic_DNA"/>
</dbReference>
<dbReference type="SMART" id="SM00226">
    <property type="entry name" value="LMWPc"/>
    <property type="match status" value="1"/>
</dbReference>